<protein>
    <recommendedName>
        <fullName evidence="2 10">FAD:protein FMN transferase</fullName>
        <ecNumber evidence="1 10">2.7.1.180</ecNumber>
    </recommendedName>
    <alternativeName>
        <fullName evidence="8 10">Flavin transferase</fullName>
    </alternativeName>
</protein>
<dbReference type="Proteomes" id="UP000464865">
    <property type="component" value="Plasmid p5"/>
</dbReference>
<evidence type="ECO:0000313" key="13">
    <source>
        <dbReference type="EMBL" id="QIB41495.1"/>
    </source>
</evidence>
<dbReference type="RefSeq" id="WP_082186331.1">
    <property type="nucleotide sequence ID" value="NZ_CP048637.1"/>
</dbReference>
<evidence type="ECO:0000256" key="6">
    <source>
        <dbReference type="ARBA" id="ARBA00022827"/>
    </source>
</evidence>
<keyword evidence="14" id="KW-1185">Reference proteome</keyword>
<evidence type="ECO:0000256" key="11">
    <source>
        <dbReference type="PIRSR" id="PIRSR006268-2"/>
    </source>
</evidence>
<evidence type="ECO:0000313" key="14">
    <source>
        <dbReference type="Proteomes" id="UP000464865"/>
    </source>
</evidence>
<comment type="catalytic activity">
    <reaction evidence="9 10">
        <text>L-threonyl-[protein] + FAD = FMN-L-threonyl-[protein] + AMP + H(+)</text>
        <dbReference type="Rhea" id="RHEA:36847"/>
        <dbReference type="Rhea" id="RHEA-COMP:11060"/>
        <dbReference type="Rhea" id="RHEA-COMP:11061"/>
        <dbReference type="ChEBI" id="CHEBI:15378"/>
        <dbReference type="ChEBI" id="CHEBI:30013"/>
        <dbReference type="ChEBI" id="CHEBI:57692"/>
        <dbReference type="ChEBI" id="CHEBI:74257"/>
        <dbReference type="ChEBI" id="CHEBI:456215"/>
        <dbReference type="EC" id="2.7.1.180"/>
    </reaction>
</comment>
<dbReference type="PIRSF" id="PIRSF006268">
    <property type="entry name" value="ApbE"/>
    <property type="match status" value="1"/>
</dbReference>
<dbReference type="PANTHER" id="PTHR30040:SF2">
    <property type="entry name" value="FAD:PROTEIN FMN TRANSFERASE"/>
    <property type="match status" value="1"/>
</dbReference>
<accession>A0A7L5BRR0</accession>
<feature type="binding site" evidence="11">
    <location>
        <position position="288"/>
    </location>
    <ligand>
        <name>Mg(2+)</name>
        <dbReference type="ChEBI" id="CHEBI:18420"/>
    </ligand>
</feature>
<evidence type="ECO:0000256" key="9">
    <source>
        <dbReference type="ARBA" id="ARBA00048540"/>
    </source>
</evidence>
<keyword evidence="5 10" id="KW-0479">Metal-binding</keyword>
<dbReference type="PANTHER" id="PTHR30040">
    <property type="entry name" value="THIAMINE BIOSYNTHESIS LIPOPROTEIN APBE"/>
    <property type="match status" value="1"/>
</dbReference>
<evidence type="ECO:0000256" key="5">
    <source>
        <dbReference type="ARBA" id="ARBA00022723"/>
    </source>
</evidence>
<evidence type="ECO:0000256" key="2">
    <source>
        <dbReference type="ARBA" id="ARBA00016337"/>
    </source>
</evidence>
<proteinExistence type="inferred from homology"/>
<dbReference type="InterPro" id="IPR003374">
    <property type="entry name" value="ApbE-like_sf"/>
</dbReference>
<keyword evidence="3 10" id="KW-0285">Flavoprotein</keyword>
<gene>
    <name evidence="13" type="ORF">G3A56_26630</name>
</gene>
<dbReference type="SUPFAM" id="SSF143631">
    <property type="entry name" value="ApbE-like"/>
    <property type="match status" value="1"/>
</dbReference>
<geneLocation type="plasmid" evidence="13 14">
    <name>p5</name>
</geneLocation>
<keyword evidence="4 10" id="KW-0808">Transferase</keyword>
<reference evidence="13 14" key="1">
    <citation type="submission" date="2020-02" db="EMBL/GenBank/DDBJ databases">
        <title>Plant-Promoting Endophytic Bacterium Rhizobium oryzihabitans sp. nov., Isolated from the Root of Rice.</title>
        <authorList>
            <person name="zhao J."/>
            <person name="Zhang G."/>
        </authorList>
    </citation>
    <scope>NUCLEOTIDE SEQUENCE [LARGE SCALE GENOMIC DNA]</scope>
    <source>
        <strain evidence="13 14">M15</strain>
        <plasmid evidence="13 14">p5</plasmid>
    </source>
</reference>
<keyword evidence="13" id="KW-0614">Plasmid</keyword>
<dbReference type="Pfam" id="PF02424">
    <property type="entry name" value="ApbE"/>
    <property type="match status" value="1"/>
</dbReference>
<evidence type="ECO:0000256" key="4">
    <source>
        <dbReference type="ARBA" id="ARBA00022679"/>
    </source>
</evidence>
<feature type="binding site" evidence="11">
    <location>
        <position position="178"/>
    </location>
    <ligand>
        <name>Mg(2+)</name>
        <dbReference type="ChEBI" id="CHEBI:18420"/>
    </ligand>
</feature>
<dbReference type="Gene3D" id="3.10.520.10">
    <property type="entry name" value="ApbE-like domains"/>
    <property type="match status" value="1"/>
</dbReference>
<dbReference type="KEGG" id="roy:G3A56_26630"/>
<keyword evidence="12" id="KW-0732">Signal</keyword>
<dbReference type="GO" id="GO:0046872">
    <property type="term" value="F:metal ion binding"/>
    <property type="evidence" value="ECO:0007669"/>
    <property type="project" value="UniProtKB-UniRule"/>
</dbReference>
<dbReference type="EC" id="2.7.1.180" evidence="1 10"/>
<organism evidence="13 14">
    <name type="scientific">Rhizobium oryzihabitans</name>
    <dbReference type="NCBI Taxonomy" id="2267833"/>
    <lineage>
        <taxon>Bacteria</taxon>
        <taxon>Pseudomonadati</taxon>
        <taxon>Pseudomonadota</taxon>
        <taxon>Alphaproteobacteria</taxon>
        <taxon>Hyphomicrobiales</taxon>
        <taxon>Rhizobiaceae</taxon>
        <taxon>Rhizobium/Agrobacterium group</taxon>
        <taxon>Rhizobium</taxon>
    </lineage>
</organism>
<comment type="cofactor">
    <cofactor evidence="11">
        <name>Mg(2+)</name>
        <dbReference type="ChEBI" id="CHEBI:18420"/>
    </cofactor>
    <cofactor evidence="11">
        <name>Mn(2+)</name>
        <dbReference type="ChEBI" id="CHEBI:29035"/>
    </cofactor>
    <text evidence="11">Magnesium. Can also use manganese.</text>
</comment>
<feature type="chain" id="PRO_5039942254" description="FAD:protein FMN transferase" evidence="12">
    <location>
        <begin position="29"/>
        <end position="330"/>
    </location>
</feature>
<dbReference type="AlphaFoldDB" id="A0A7L5BRR0"/>
<dbReference type="EMBL" id="CP048637">
    <property type="protein sequence ID" value="QIB41495.1"/>
    <property type="molecule type" value="Genomic_DNA"/>
</dbReference>
<feature type="binding site" evidence="11">
    <location>
        <position position="292"/>
    </location>
    <ligand>
        <name>Mg(2+)</name>
        <dbReference type="ChEBI" id="CHEBI:18420"/>
    </ligand>
</feature>
<evidence type="ECO:0000256" key="10">
    <source>
        <dbReference type="PIRNR" id="PIRNR006268"/>
    </source>
</evidence>
<name>A0A7L5BRR0_9HYPH</name>
<evidence type="ECO:0000256" key="1">
    <source>
        <dbReference type="ARBA" id="ARBA00011955"/>
    </source>
</evidence>
<sequence>MARRFSRRRAIAIFAATAGLPLIPNARAAAGPVTWEGQALGAPARLILNHEDRAGAARLIGRATAEIARLEQIFSLYREDSALSALNNQGFLLAPPTEFIALLERCREFWELSDGTFDPSVQPLWALYRDHFSSPGADPSGPPAERIAKALAPVGFDRVKFNRDRIVMPASGALTLNGIAQGFITDRIVDMLEEAGMRNSFVDMGEARAMGSKEDGGPWRVGLAVSEDSDQPDAVLPIVDKAVATSSATGFVFDEAGRFGHILDPRKGHIPISYKRLSVIAADATTADALSTAFSLHDIDNIRAIASAQTDLSIDILTSDGEQLRFGAVL</sequence>
<dbReference type="InterPro" id="IPR024932">
    <property type="entry name" value="ApbE"/>
</dbReference>
<evidence type="ECO:0000256" key="12">
    <source>
        <dbReference type="SAM" id="SignalP"/>
    </source>
</evidence>
<keyword evidence="6 10" id="KW-0274">FAD</keyword>
<evidence type="ECO:0000256" key="3">
    <source>
        <dbReference type="ARBA" id="ARBA00022630"/>
    </source>
</evidence>
<evidence type="ECO:0000256" key="8">
    <source>
        <dbReference type="ARBA" id="ARBA00031306"/>
    </source>
</evidence>
<evidence type="ECO:0000256" key="7">
    <source>
        <dbReference type="ARBA" id="ARBA00022842"/>
    </source>
</evidence>
<feature type="signal peptide" evidence="12">
    <location>
        <begin position="1"/>
        <end position="28"/>
    </location>
</feature>
<keyword evidence="7 10" id="KW-0460">Magnesium</keyword>
<comment type="similarity">
    <text evidence="10">Belongs to the ApbE family.</text>
</comment>
<dbReference type="GO" id="GO:0016740">
    <property type="term" value="F:transferase activity"/>
    <property type="evidence" value="ECO:0007669"/>
    <property type="project" value="UniProtKB-UniRule"/>
</dbReference>